<dbReference type="AlphaFoldDB" id="A0AA86P7B9"/>
<dbReference type="InterPro" id="IPR000073">
    <property type="entry name" value="AB_hydrolase_1"/>
</dbReference>
<dbReference type="EMBL" id="CAXDID020000312">
    <property type="protein sequence ID" value="CAL6075134.1"/>
    <property type="molecule type" value="Genomic_DNA"/>
</dbReference>
<proteinExistence type="predicted"/>
<dbReference type="Gene3D" id="3.40.50.1820">
    <property type="entry name" value="alpha/beta hydrolase"/>
    <property type="match status" value="1"/>
</dbReference>
<name>A0AA86P7B9_9EUKA</name>
<dbReference type="PANTHER" id="PTHR43798">
    <property type="entry name" value="MONOACYLGLYCEROL LIPASE"/>
    <property type="match status" value="1"/>
</dbReference>
<evidence type="ECO:0000313" key="4">
    <source>
        <dbReference type="Proteomes" id="UP001642409"/>
    </source>
</evidence>
<evidence type="ECO:0000313" key="3">
    <source>
        <dbReference type="EMBL" id="CAL6075134.1"/>
    </source>
</evidence>
<evidence type="ECO:0000259" key="1">
    <source>
        <dbReference type="Pfam" id="PF12697"/>
    </source>
</evidence>
<keyword evidence="4" id="KW-1185">Reference proteome</keyword>
<dbReference type="GO" id="GO:0016787">
    <property type="term" value="F:hydrolase activity"/>
    <property type="evidence" value="ECO:0007669"/>
    <property type="project" value="UniProtKB-KW"/>
</dbReference>
<sequence>MSKDQKIYDKYNLEHIPAEKYSLNQASFKVIDFKGKKLNTYIDGPENGPKLFFIHGFNFFVEMYSPLINELIQTYRVLSVDLPGHGHTDMFDEYSANVFQETILATLDHYEFKDFVLSGHSMGGQLSLMCVGDQRFAKYNISKTVVFCPAGIKIITSFGQKCMKSRCIAKCASKFAFKASMAENAKRTGKILPSDMSKSFFDMHMSYVLTEQHKYVDRQTKQIQEFPWESAQNEYKTAKDKNVLVVLATDEQYVDTQATAKFINKECKNWVMNIEKGLHEIPMLRPQWATQVINEFKK</sequence>
<gene>
    <name evidence="2" type="ORF">HINF_LOCUS19898</name>
    <name evidence="3" type="ORF">HINF_LOCUS57059</name>
</gene>
<feature type="domain" description="AB hydrolase-1" evidence="1">
    <location>
        <begin position="51"/>
        <end position="169"/>
    </location>
</feature>
<reference evidence="3 4" key="2">
    <citation type="submission" date="2024-07" db="EMBL/GenBank/DDBJ databases">
        <authorList>
            <person name="Akdeniz Z."/>
        </authorList>
    </citation>
    <scope>NUCLEOTIDE SEQUENCE [LARGE SCALE GENOMIC DNA]</scope>
</reference>
<protein>
    <submittedName>
        <fullName evidence="2">Alpha/beta hydrolase family protein</fullName>
    </submittedName>
    <submittedName>
        <fullName evidence="3">Alpha/beta_hydrolase family protein</fullName>
    </submittedName>
</protein>
<dbReference type="PRINTS" id="PR00111">
    <property type="entry name" value="ABHYDROLASE"/>
</dbReference>
<dbReference type="SUPFAM" id="SSF53474">
    <property type="entry name" value="alpha/beta-Hydrolases"/>
    <property type="match status" value="1"/>
</dbReference>
<accession>A0AA86P7B9</accession>
<dbReference type="InterPro" id="IPR050266">
    <property type="entry name" value="AB_hydrolase_sf"/>
</dbReference>
<evidence type="ECO:0000313" key="2">
    <source>
        <dbReference type="EMBL" id="CAI9932253.1"/>
    </source>
</evidence>
<reference evidence="2" key="1">
    <citation type="submission" date="2023-06" db="EMBL/GenBank/DDBJ databases">
        <authorList>
            <person name="Kurt Z."/>
        </authorList>
    </citation>
    <scope>NUCLEOTIDE SEQUENCE</scope>
</reference>
<organism evidence="2">
    <name type="scientific">Hexamita inflata</name>
    <dbReference type="NCBI Taxonomy" id="28002"/>
    <lineage>
        <taxon>Eukaryota</taxon>
        <taxon>Metamonada</taxon>
        <taxon>Diplomonadida</taxon>
        <taxon>Hexamitidae</taxon>
        <taxon>Hexamitinae</taxon>
        <taxon>Hexamita</taxon>
    </lineage>
</organism>
<dbReference type="Pfam" id="PF12697">
    <property type="entry name" value="Abhydrolase_6"/>
    <property type="match status" value="1"/>
</dbReference>
<keyword evidence="2" id="KW-0378">Hydrolase</keyword>
<dbReference type="EMBL" id="CATOUU010000512">
    <property type="protein sequence ID" value="CAI9932253.1"/>
    <property type="molecule type" value="Genomic_DNA"/>
</dbReference>
<comment type="caution">
    <text evidence="2">The sequence shown here is derived from an EMBL/GenBank/DDBJ whole genome shotgun (WGS) entry which is preliminary data.</text>
</comment>
<dbReference type="InterPro" id="IPR029058">
    <property type="entry name" value="AB_hydrolase_fold"/>
</dbReference>
<dbReference type="Proteomes" id="UP001642409">
    <property type="component" value="Unassembled WGS sequence"/>
</dbReference>